<dbReference type="OrthoDB" id="5094083at2759"/>
<dbReference type="KEGG" id="fox:FOXG_19901"/>
<evidence type="ECO:0000313" key="2">
    <source>
        <dbReference type="Proteomes" id="UP000009097"/>
    </source>
</evidence>
<reference evidence="1" key="2">
    <citation type="journal article" date="2010" name="Nature">
        <title>Comparative genomics reveals mobile pathogenicity chromosomes in Fusarium.</title>
        <authorList>
            <person name="Ma L.J."/>
            <person name="van der Does H.C."/>
            <person name="Borkovich K.A."/>
            <person name="Coleman J.J."/>
            <person name="Daboussi M.J."/>
            <person name="Di Pietro A."/>
            <person name="Dufresne M."/>
            <person name="Freitag M."/>
            <person name="Grabherr M."/>
            <person name="Henrissat B."/>
            <person name="Houterman P.M."/>
            <person name="Kang S."/>
            <person name="Shim W.B."/>
            <person name="Woloshuk C."/>
            <person name="Xie X."/>
            <person name="Xu J.R."/>
            <person name="Antoniw J."/>
            <person name="Baker S.E."/>
            <person name="Bluhm B.H."/>
            <person name="Breakspear A."/>
            <person name="Brown D.W."/>
            <person name="Butchko R.A."/>
            <person name="Chapman S."/>
            <person name="Coulson R."/>
            <person name="Coutinho P.M."/>
            <person name="Danchin E.G."/>
            <person name="Diener A."/>
            <person name="Gale L.R."/>
            <person name="Gardiner D.M."/>
            <person name="Goff S."/>
            <person name="Hammond-Kosack K.E."/>
            <person name="Hilburn K."/>
            <person name="Hua-Van A."/>
            <person name="Jonkers W."/>
            <person name="Kazan K."/>
            <person name="Kodira C.D."/>
            <person name="Koehrsen M."/>
            <person name="Kumar L."/>
            <person name="Lee Y.H."/>
            <person name="Li L."/>
            <person name="Manners J.M."/>
            <person name="Miranda-Saavedra D."/>
            <person name="Mukherjee M."/>
            <person name="Park G."/>
            <person name="Park J."/>
            <person name="Park S.Y."/>
            <person name="Proctor R.H."/>
            <person name="Regev A."/>
            <person name="Ruiz-Roldan M.C."/>
            <person name="Sain D."/>
            <person name="Sakthikumar S."/>
            <person name="Sykes S."/>
            <person name="Schwartz D.C."/>
            <person name="Turgeon B.G."/>
            <person name="Wapinski I."/>
            <person name="Yoder O."/>
            <person name="Young S."/>
            <person name="Zeng Q."/>
            <person name="Zhou S."/>
            <person name="Galagan J."/>
            <person name="Cuomo C.A."/>
            <person name="Kistler H.C."/>
            <person name="Rep M."/>
        </authorList>
    </citation>
    <scope>NUCLEOTIDE SEQUENCE [LARGE SCALE GENOMIC DNA]</scope>
    <source>
        <strain evidence="1">4287</strain>
    </source>
</reference>
<gene>
    <name evidence="1" type="ORF">FOXG_19901</name>
</gene>
<dbReference type="VEuPathDB" id="FungiDB:FOXG_19901"/>
<name>A0A0J9V9X9_FUSO4</name>
<sequence length="86" mass="9697">MGRSRNGLKLLSLYYDDDMQTEKRIKDIEDNVARIATAVEQNVTSRHNDKAYITELRSLCVQELGNIPECLRRLAGADLSPLSSLC</sequence>
<protein>
    <submittedName>
        <fullName evidence="1">Uncharacterized protein</fullName>
    </submittedName>
</protein>
<dbReference type="Proteomes" id="UP000009097">
    <property type="component" value="Unassembled WGS sequence"/>
</dbReference>
<accession>A0A0J9V9X9</accession>
<dbReference type="EMBL" id="DS231705">
    <property type="protein sequence ID" value="KNB07746.1"/>
    <property type="molecule type" value="Genomic_DNA"/>
</dbReference>
<dbReference type="AlphaFoldDB" id="A0A0J9V9X9"/>
<reference evidence="1" key="1">
    <citation type="submission" date="2007-04" db="EMBL/GenBank/DDBJ databases">
        <authorList>
            <consortium name="The Broad Institute Genome Sequencing Platform"/>
            <person name="Birren B."/>
            <person name="Lander E."/>
            <person name="Galagan J."/>
            <person name="Nusbaum C."/>
            <person name="Devon K."/>
            <person name="Ma L.-J."/>
            <person name="Jaffe D."/>
            <person name="Butler J."/>
            <person name="Alvarez P."/>
            <person name="Gnerre S."/>
            <person name="Grabherr M."/>
            <person name="Kleber M."/>
            <person name="Mauceli E."/>
            <person name="Brockman W."/>
            <person name="MacCallum I.A."/>
            <person name="Young S."/>
            <person name="LaButti K."/>
            <person name="DeCaprio D."/>
            <person name="Crawford M."/>
            <person name="Koehrsen M."/>
            <person name="Engels R."/>
            <person name="Montgomery P."/>
            <person name="Pearson M."/>
            <person name="Howarth C."/>
            <person name="Larson L."/>
            <person name="White J."/>
            <person name="O'Leary S."/>
            <person name="Kodira C."/>
            <person name="Zeng Q."/>
            <person name="Yandava C."/>
            <person name="Alvarado L."/>
            <person name="Kistler C."/>
            <person name="Shim W.-B."/>
            <person name="Kang S."/>
            <person name="Woloshuk C."/>
        </authorList>
    </citation>
    <scope>NUCLEOTIDE SEQUENCE</scope>
    <source>
        <strain evidence="1">4287</strain>
    </source>
</reference>
<dbReference type="GeneID" id="28960607"/>
<organism evidence="1 2">
    <name type="scientific">Fusarium oxysporum f. sp. lycopersici (strain 4287 / CBS 123668 / FGSC 9935 / NRRL 34936)</name>
    <name type="common">Fusarium vascular wilt of tomato</name>
    <dbReference type="NCBI Taxonomy" id="426428"/>
    <lineage>
        <taxon>Eukaryota</taxon>
        <taxon>Fungi</taxon>
        <taxon>Dikarya</taxon>
        <taxon>Ascomycota</taxon>
        <taxon>Pezizomycotina</taxon>
        <taxon>Sordariomycetes</taxon>
        <taxon>Hypocreomycetidae</taxon>
        <taxon>Hypocreales</taxon>
        <taxon>Nectriaceae</taxon>
        <taxon>Fusarium</taxon>
        <taxon>Fusarium oxysporum species complex</taxon>
    </lineage>
</organism>
<evidence type="ECO:0000313" key="1">
    <source>
        <dbReference type="EMBL" id="KNB07746.1"/>
    </source>
</evidence>
<dbReference type="RefSeq" id="XP_018245791.1">
    <property type="nucleotide sequence ID" value="XM_018400180.1"/>
</dbReference>
<proteinExistence type="predicted"/>